<dbReference type="EMBL" id="LLXI01001063">
    <property type="protein sequence ID" value="PKY51693.1"/>
    <property type="molecule type" value="Genomic_DNA"/>
</dbReference>
<organism evidence="2 3">
    <name type="scientific">Rhizophagus irregularis</name>
    <dbReference type="NCBI Taxonomy" id="588596"/>
    <lineage>
        <taxon>Eukaryota</taxon>
        <taxon>Fungi</taxon>
        <taxon>Fungi incertae sedis</taxon>
        <taxon>Mucoromycota</taxon>
        <taxon>Glomeromycotina</taxon>
        <taxon>Glomeromycetes</taxon>
        <taxon>Glomerales</taxon>
        <taxon>Glomeraceae</taxon>
        <taxon>Rhizophagus</taxon>
    </lineage>
</organism>
<feature type="non-terminal residue" evidence="2">
    <location>
        <position position="1"/>
    </location>
</feature>
<name>A0A2I1GYJ4_9GLOM</name>
<dbReference type="PANTHER" id="PTHR23257">
    <property type="entry name" value="SERINE-THREONINE PROTEIN KINASE"/>
    <property type="match status" value="1"/>
</dbReference>
<dbReference type="VEuPathDB" id="FungiDB:RhiirA1_541014"/>
<dbReference type="GO" id="GO:0004672">
    <property type="term" value="F:protein kinase activity"/>
    <property type="evidence" value="ECO:0007669"/>
    <property type="project" value="InterPro"/>
</dbReference>
<dbReference type="GO" id="GO:0005524">
    <property type="term" value="F:ATP binding"/>
    <property type="evidence" value="ECO:0007669"/>
    <property type="project" value="InterPro"/>
</dbReference>
<sequence length="634" mass="74155">LENVESANKSWFEEGKFHLSISNKYSHIVKCFGITKDPSDKNYMLVMYKLNNNLREYLHQNHNKLTWKRRIQIINNIVFGVSKIHEENAIHRDLHSGNILFSKTNIRISDLGFCGPADKPLNSIYGNLPYIAPEVIGKMKYSFASDVYSIELMEQCWDADPTKRPDIDTLYDEMESLYRSYLNNENDEQQTNTSIDNFQLNINISISSTNSINSFFRNSSSRIYYFKDLPEPRNATKEEQEVYHSIQFDFDLQDGIITEVKEEFNKRSYFNVEGQDDLTINPKKVRLNNNNYKGYLKLDDDKIYNPNFHLEEQDELKVSDLLITTSSKQLLIENEVVSIPTILLNNKSLFNYISFSSQISTYLIDKMRHAFIKILQIIYGIQLDNEIAFILIPWSNGASTCFSQLHILNIDLFVGLTSKNYWKWQNIEVLEILDFDKANPGLIKFIDNQKNLRSLTLRQALLLPKFFSSLTNLIYLEFISSYYNNNEKELQELQRLPYICFKWFCILLQELLKILMSEISSLKLWTIIQDMTSIIIFFISGTKVYGLTDLISSQNNLKSVTFESSYYENDYKVKLIIPSLTKFSLTSTKLILDEYYILLSFVAMFTNLQALQQIHFSQLKILNHSQKPKCLLDF</sequence>
<dbReference type="VEuPathDB" id="FungiDB:RhiirFUN_000724"/>
<dbReference type="PROSITE" id="PS50011">
    <property type="entry name" value="PROTEIN_KINASE_DOM"/>
    <property type="match status" value="1"/>
</dbReference>
<protein>
    <recommendedName>
        <fullName evidence="1">Protein kinase domain-containing protein</fullName>
    </recommendedName>
</protein>
<evidence type="ECO:0000259" key="1">
    <source>
        <dbReference type="PROSITE" id="PS50011"/>
    </source>
</evidence>
<dbReference type="InterPro" id="IPR000719">
    <property type="entry name" value="Prot_kinase_dom"/>
</dbReference>
<dbReference type="Proteomes" id="UP000234323">
    <property type="component" value="Unassembled WGS sequence"/>
</dbReference>
<gene>
    <name evidence="2" type="ORF">RhiirA4_468869</name>
</gene>
<reference evidence="2 3" key="1">
    <citation type="submission" date="2015-10" db="EMBL/GenBank/DDBJ databases">
        <title>Genome analyses suggest a sexual origin of heterokaryosis in a supposedly ancient asexual fungus.</title>
        <authorList>
            <person name="Ropars J."/>
            <person name="Sedzielewska K."/>
            <person name="Noel J."/>
            <person name="Charron P."/>
            <person name="Farinelli L."/>
            <person name="Marton T."/>
            <person name="Kruger M."/>
            <person name="Pelin A."/>
            <person name="Brachmann A."/>
            <person name="Corradi N."/>
        </authorList>
    </citation>
    <scope>NUCLEOTIDE SEQUENCE [LARGE SCALE GENOMIC DNA]</scope>
    <source>
        <strain evidence="2 3">A4</strain>
    </source>
</reference>
<proteinExistence type="predicted"/>
<dbReference type="GO" id="GO:0007165">
    <property type="term" value="P:signal transduction"/>
    <property type="evidence" value="ECO:0007669"/>
    <property type="project" value="TreeGrafter"/>
</dbReference>
<dbReference type="AlphaFoldDB" id="A0A2I1GYJ4"/>
<comment type="caution">
    <text evidence="2">The sequence shown here is derived from an EMBL/GenBank/DDBJ whole genome shotgun (WGS) entry which is preliminary data.</text>
</comment>
<keyword evidence="3" id="KW-1185">Reference proteome</keyword>
<evidence type="ECO:0000313" key="2">
    <source>
        <dbReference type="EMBL" id="PKY51693.1"/>
    </source>
</evidence>
<dbReference type="Pfam" id="PF00069">
    <property type="entry name" value="Pkinase"/>
    <property type="match status" value="1"/>
</dbReference>
<evidence type="ECO:0000313" key="3">
    <source>
        <dbReference type="Proteomes" id="UP000234323"/>
    </source>
</evidence>
<accession>A0A2I1GYJ4</accession>
<dbReference type="VEuPathDB" id="FungiDB:FUN_003530"/>
<dbReference type="Gene3D" id="1.10.510.10">
    <property type="entry name" value="Transferase(Phosphotransferase) domain 1"/>
    <property type="match status" value="1"/>
</dbReference>
<dbReference type="GO" id="GO:0005737">
    <property type="term" value="C:cytoplasm"/>
    <property type="evidence" value="ECO:0007669"/>
    <property type="project" value="TreeGrafter"/>
</dbReference>
<dbReference type="SUPFAM" id="SSF56112">
    <property type="entry name" value="Protein kinase-like (PK-like)"/>
    <property type="match status" value="1"/>
</dbReference>
<dbReference type="InterPro" id="IPR050167">
    <property type="entry name" value="Ser_Thr_protein_kinase"/>
</dbReference>
<dbReference type="InterPro" id="IPR011009">
    <property type="entry name" value="Kinase-like_dom_sf"/>
</dbReference>
<feature type="domain" description="Protein kinase" evidence="1">
    <location>
        <begin position="1"/>
        <end position="247"/>
    </location>
</feature>